<dbReference type="PROSITE" id="PS00615">
    <property type="entry name" value="C_TYPE_LECTIN_1"/>
    <property type="match status" value="1"/>
</dbReference>
<keyword evidence="1" id="KW-1015">Disulfide bond</keyword>
<dbReference type="STRING" id="75743.A0A401PNH6"/>
<dbReference type="PROSITE" id="PS50041">
    <property type="entry name" value="C_TYPE_LECTIN_2"/>
    <property type="match status" value="1"/>
</dbReference>
<dbReference type="PANTHER" id="PTHR45784:SF3">
    <property type="entry name" value="C-TYPE LECTIN DOMAIN FAMILY 4 MEMBER K-LIKE-RELATED"/>
    <property type="match status" value="1"/>
</dbReference>
<evidence type="ECO:0000256" key="1">
    <source>
        <dbReference type="ARBA" id="ARBA00023157"/>
    </source>
</evidence>
<dbReference type="SUPFAM" id="SSF56436">
    <property type="entry name" value="C-type lectin-like"/>
    <property type="match status" value="1"/>
</dbReference>
<keyword evidence="4" id="KW-1185">Reference proteome</keyword>
<sequence length="169" mass="19484">MWSKYKSALKTVHFLVRINVGSTSAFHPFGNVAKIKTLDVLPFLDGTQSSKRSSRKYFLITKEETWSGAQGQCRTQNTDLLTVQSNEENIMASKLLKLDEPAWIGLFNEHQSEYTWMWTNGEALSFFNWATYYPMDFATMSVCVIIVNGRWKDVPCDFKFSFICYTGKQ</sequence>
<dbReference type="Gene3D" id="3.10.100.10">
    <property type="entry name" value="Mannose-Binding Protein A, subunit A"/>
    <property type="match status" value="1"/>
</dbReference>
<dbReference type="SMART" id="SM00034">
    <property type="entry name" value="CLECT"/>
    <property type="match status" value="1"/>
</dbReference>
<dbReference type="InterPro" id="IPR016187">
    <property type="entry name" value="CTDL_fold"/>
</dbReference>
<gene>
    <name evidence="3" type="ORF">scyTo_0003773</name>
</gene>
<dbReference type="InterPro" id="IPR018378">
    <property type="entry name" value="C-type_lectin_CS"/>
</dbReference>
<reference evidence="3 4" key="1">
    <citation type="journal article" date="2018" name="Nat. Ecol. Evol.">
        <title>Shark genomes provide insights into elasmobranch evolution and the origin of vertebrates.</title>
        <authorList>
            <person name="Hara Y"/>
            <person name="Yamaguchi K"/>
            <person name="Onimaru K"/>
            <person name="Kadota M"/>
            <person name="Koyanagi M"/>
            <person name="Keeley SD"/>
            <person name="Tatsumi K"/>
            <person name="Tanaka K"/>
            <person name="Motone F"/>
            <person name="Kageyama Y"/>
            <person name="Nozu R"/>
            <person name="Adachi N"/>
            <person name="Nishimura O"/>
            <person name="Nakagawa R"/>
            <person name="Tanegashima C"/>
            <person name="Kiyatake I"/>
            <person name="Matsumoto R"/>
            <person name="Murakumo K"/>
            <person name="Nishida K"/>
            <person name="Terakita A"/>
            <person name="Kuratani S"/>
            <person name="Sato K"/>
            <person name="Hyodo S Kuraku.S."/>
        </authorList>
    </citation>
    <scope>NUCLEOTIDE SEQUENCE [LARGE SCALE GENOMIC DNA]</scope>
</reference>
<dbReference type="OrthoDB" id="6369810at2759"/>
<evidence type="ECO:0000313" key="3">
    <source>
        <dbReference type="EMBL" id="GCB74682.1"/>
    </source>
</evidence>
<dbReference type="Proteomes" id="UP000288216">
    <property type="component" value="Unassembled WGS sequence"/>
</dbReference>
<dbReference type="PANTHER" id="PTHR45784">
    <property type="entry name" value="C-TYPE LECTIN DOMAIN FAMILY 20 MEMBER A-RELATED"/>
    <property type="match status" value="1"/>
</dbReference>
<protein>
    <recommendedName>
        <fullName evidence="2">C-type lectin domain-containing protein</fullName>
    </recommendedName>
</protein>
<evidence type="ECO:0000259" key="2">
    <source>
        <dbReference type="PROSITE" id="PS50041"/>
    </source>
</evidence>
<dbReference type="Pfam" id="PF00059">
    <property type="entry name" value="Lectin_C"/>
    <property type="match status" value="1"/>
</dbReference>
<dbReference type="InterPro" id="IPR001304">
    <property type="entry name" value="C-type_lectin-like"/>
</dbReference>
<dbReference type="OMA" id="WNNINCK"/>
<organism evidence="3 4">
    <name type="scientific">Scyliorhinus torazame</name>
    <name type="common">Cloudy catshark</name>
    <name type="synonym">Catulus torazame</name>
    <dbReference type="NCBI Taxonomy" id="75743"/>
    <lineage>
        <taxon>Eukaryota</taxon>
        <taxon>Metazoa</taxon>
        <taxon>Chordata</taxon>
        <taxon>Craniata</taxon>
        <taxon>Vertebrata</taxon>
        <taxon>Chondrichthyes</taxon>
        <taxon>Elasmobranchii</taxon>
        <taxon>Galeomorphii</taxon>
        <taxon>Galeoidea</taxon>
        <taxon>Carcharhiniformes</taxon>
        <taxon>Scyliorhinidae</taxon>
        <taxon>Scyliorhinus</taxon>
    </lineage>
</organism>
<comment type="caution">
    <text evidence="3">The sequence shown here is derived from an EMBL/GenBank/DDBJ whole genome shotgun (WGS) entry which is preliminary data.</text>
</comment>
<accession>A0A401PNH6</accession>
<dbReference type="AlphaFoldDB" id="A0A401PNH6"/>
<dbReference type="EMBL" id="BFAA01001058">
    <property type="protein sequence ID" value="GCB74682.1"/>
    <property type="molecule type" value="Genomic_DNA"/>
</dbReference>
<dbReference type="InterPro" id="IPR016186">
    <property type="entry name" value="C-type_lectin-like/link_sf"/>
</dbReference>
<name>A0A401PNH6_SCYTO</name>
<feature type="domain" description="C-type lectin" evidence="2">
    <location>
        <begin position="52"/>
        <end position="165"/>
    </location>
</feature>
<proteinExistence type="predicted"/>
<evidence type="ECO:0000313" key="4">
    <source>
        <dbReference type="Proteomes" id="UP000288216"/>
    </source>
</evidence>